<organism evidence="2 3">
    <name type="scientific">Corynebacterium kalinowskii</name>
    <dbReference type="NCBI Taxonomy" id="2675216"/>
    <lineage>
        <taxon>Bacteria</taxon>
        <taxon>Bacillati</taxon>
        <taxon>Actinomycetota</taxon>
        <taxon>Actinomycetes</taxon>
        <taxon>Mycobacteriales</taxon>
        <taxon>Corynebacteriaceae</taxon>
        <taxon>Corynebacterium</taxon>
    </lineage>
</organism>
<gene>
    <name evidence="2" type="ORF">CKALI_10355</name>
</gene>
<dbReference type="Proteomes" id="UP000427071">
    <property type="component" value="Chromosome"/>
</dbReference>
<evidence type="ECO:0000313" key="2">
    <source>
        <dbReference type="EMBL" id="QGU02922.1"/>
    </source>
</evidence>
<evidence type="ECO:0000256" key="1">
    <source>
        <dbReference type="SAM" id="Phobius"/>
    </source>
</evidence>
<dbReference type="KEGG" id="ckw:CKALI_10355"/>
<protein>
    <recommendedName>
        <fullName evidence="4">DUF3592 domain-containing protein</fullName>
    </recommendedName>
</protein>
<evidence type="ECO:0008006" key="4">
    <source>
        <dbReference type="Google" id="ProtNLM"/>
    </source>
</evidence>
<feature type="transmembrane region" description="Helical" evidence="1">
    <location>
        <begin position="12"/>
        <end position="32"/>
    </location>
</feature>
<feature type="transmembrane region" description="Helical" evidence="1">
    <location>
        <begin position="108"/>
        <end position="133"/>
    </location>
</feature>
<dbReference type="AlphaFoldDB" id="A0A6B8VCN3"/>
<dbReference type="RefSeq" id="WP_156193259.1">
    <property type="nucleotide sequence ID" value="NZ_CP046452.1"/>
</dbReference>
<name>A0A6B8VCN3_9CORY</name>
<keyword evidence="1" id="KW-0812">Transmembrane</keyword>
<proteinExistence type="predicted"/>
<sequence length="147" mass="16293">MLRFHRRLTQLVLTLYVCAVVGSAAMVIGPVLNDREINQHQGRALARVTSVSASRTTIDYQDEAGLYHSPRSGVLYPGGLGEDQRVWVEYSKQNPELVKVEGRTWKLALLPAASVFLVSSAVLALLLVLLGWWHRRIERGMELVGAG</sequence>
<keyword evidence="1" id="KW-1133">Transmembrane helix</keyword>
<reference evidence="3" key="1">
    <citation type="submission" date="2019-11" db="EMBL/GenBank/DDBJ databases">
        <title>Complete genome sequence of Corynebacterium kalinowskii 1959, a novel Corynebacterium species isolated from soil of a small paddock in Vilsendorf, Germany.</title>
        <authorList>
            <person name="Schaffert L."/>
            <person name="Ruwe M."/>
            <person name="Milse J."/>
            <person name="Hanuschka K."/>
            <person name="Ortseifen V."/>
            <person name="Droste J."/>
            <person name="Brandt D."/>
            <person name="Schlueter L."/>
            <person name="Kutter Y."/>
            <person name="Vinke S."/>
            <person name="Viehoefer P."/>
            <person name="Jacob L."/>
            <person name="Luebke N.-C."/>
            <person name="Schulte-Berndt E."/>
            <person name="Hain C."/>
            <person name="Linder M."/>
            <person name="Schmidt P."/>
            <person name="Wollenschlaeger L."/>
            <person name="Luttermann T."/>
            <person name="Thieme E."/>
            <person name="Hassa J."/>
            <person name="Haak M."/>
            <person name="Wittchen M."/>
            <person name="Mentz A."/>
            <person name="Persicke M."/>
            <person name="Busche T."/>
            <person name="Ruckert C."/>
        </authorList>
    </citation>
    <scope>NUCLEOTIDE SEQUENCE [LARGE SCALE GENOMIC DNA]</scope>
    <source>
        <strain evidence="3">1959</strain>
    </source>
</reference>
<evidence type="ECO:0000313" key="3">
    <source>
        <dbReference type="Proteomes" id="UP000427071"/>
    </source>
</evidence>
<keyword evidence="1" id="KW-0472">Membrane</keyword>
<dbReference type="EMBL" id="CP046452">
    <property type="protein sequence ID" value="QGU02922.1"/>
    <property type="molecule type" value="Genomic_DNA"/>
</dbReference>
<accession>A0A6B8VCN3</accession>
<keyword evidence="3" id="KW-1185">Reference proteome</keyword>